<dbReference type="GO" id="GO:0003677">
    <property type="term" value="F:DNA binding"/>
    <property type="evidence" value="ECO:0007669"/>
    <property type="project" value="UniProtKB-KW"/>
</dbReference>
<dbReference type="InterPro" id="IPR001387">
    <property type="entry name" value="Cro/C1-type_HTH"/>
</dbReference>
<sequence length="71" mass="8312">MRQVMTKLKKLRKDKGLSQREVAERLGMSPSMLAMMEGGYRRGSDETKVKLAKFYNESVDSLFFEDFYHLT</sequence>
<name>A0A4V3RPG4_9LACO</name>
<dbReference type="Gene3D" id="1.10.260.40">
    <property type="entry name" value="lambda repressor-like DNA-binding domains"/>
    <property type="match status" value="1"/>
</dbReference>
<dbReference type="PROSITE" id="PS50943">
    <property type="entry name" value="HTH_CROC1"/>
    <property type="match status" value="1"/>
</dbReference>
<dbReference type="SMART" id="SM00530">
    <property type="entry name" value="HTH_XRE"/>
    <property type="match status" value="1"/>
</dbReference>
<dbReference type="PANTHER" id="PTHR46558">
    <property type="entry name" value="TRACRIPTIONAL REGULATORY PROTEIN-RELATED-RELATED"/>
    <property type="match status" value="1"/>
</dbReference>
<dbReference type="PANTHER" id="PTHR46558:SF4">
    <property type="entry name" value="DNA-BIDING PHAGE PROTEIN"/>
    <property type="match status" value="1"/>
</dbReference>
<evidence type="ECO:0000313" key="3">
    <source>
        <dbReference type="EMBL" id="TGY55460.1"/>
    </source>
</evidence>
<dbReference type="Proteomes" id="UP000306855">
    <property type="component" value="Unassembled WGS sequence"/>
</dbReference>
<protein>
    <submittedName>
        <fullName evidence="3">XRE family transcriptional regulator</fullName>
    </submittedName>
</protein>
<comment type="caution">
    <text evidence="3">The sequence shown here is derived from an EMBL/GenBank/DDBJ whole genome shotgun (WGS) entry which is preliminary data.</text>
</comment>
<feature type="domain" description="HTH cro/C1-type" evidence="2">
    <location>
        <begin position="8"/>
        <end position="62"/>
    </location>
</feature>
<evidence type="ECO:0000256" key="1">
    <source>
        <dbReference type="ARBA" id="ARBA00023125"/>
    </source>
</evidence>
<dbReference type="CDD" id="cd00093">
    <property type="entry name" value="HTH_XRE"/>
    <property type="match status" value="1"/>
</dbReference>
<dbReference type="InterPro" id="IPR010982">
    <property type="entry name" value="Lambda_DNA-bd_dom_sf"/>
</dbReference>
<keyword evidence="1" id="KW-0238">DNA-binding</keyword>
<dbReference type="Pfam" id="PF01381">
    <property type="entry name" value="HTH_3"/>
    <property type="match status" value="1"/>
</dbReference>
<gene>
    <name evidence="3" type="ORF">E5340_05475</name>
</gene>
<proteinExistence type="predicted"/>
<accession>A0A4V3RPG4</accession>
<organism evidence="3 4">
    <name type="scientific">Ligilactobacillus murinus</name>
    <dbReference type="NCBI Taxonomy" id="1622"/>
    <lineage>
        <taxon>Bacteria</taxon>
        <taxon>Bacillati</taxon>
        <taxon>Bacillota</taxon>
        <taxon>Bacilli</taxon>
        <taxon>Lactobacillales</taxon>
        <taxon>Lactobacillaceae</taxon>
        <taxon>Ligilactobacillus</taxon>
    </lineage>
</organism>
<dbReference type="SUPFAM" id="SSF47413">
    <property type="entry name" value="lambda repressor-like DNA-binding domains"/>
    <property type="match status" value="1"/>
</dbReference>
<dbReference type="EMBL" id="SRYK01000021">
    <property type="protein sequence ID" value="TGY55460.1"/>
    <property type="molecule type" value="Genomic_DNA"/>
</dbReference>
<evidence type="ECO:0000259" key="2">
    <source>
        <dbReference type="PROSITE" id="PS50943"/>
    </source>
</evidence>
<evidence type="ECO:0000313" key="4">
    <source>
        <dbReference type="Proteomes" id="UP000306855"/>
    </source>
</evidence>
<dbReference type="AlphaFoldDB" id="A0A4V3RPG4"/>
<reference evidence="3 4" key="1">
    <citation type="submission" date="2019-04" db="EMBL/GenBank/DDBJ databases">
        <title>Microbes associate with the intestines of laboratory mice.</title>
        <authorList>
            <person name="Navarre W."/>
            <person name="Wong E."/>
            <person name="Huang K."/>
            <person name="Tropini C."/>
            <person name="Ng K."/>
            <person name="Yu B."/>
        </authorList>
    </citation>
    <scope>NUCLEOTIDE SEQUENCE [LARGE SCALE GENOMIC DNA]</scope>
    <source>
        <strain evidence="3 4">NM26_J9</strain>
    </source>
</reference>